<accession>A0ABZ0HZT9</accession>
<feature type="transmembrane region" description="Helical" evidence="1">
    <location>
        <begin position="149"/>
        <end position="165"/>
    </location>
</feature>
<proteinExistence type="predicted"/>
<gene>
    <name evidence="2" type="ORF">R0135_10690</name>
</gene>
<dbReference type="RefSeq" id="WP_407346835.1">
    <property type="nucleotide sequence ID" value="NZ_CP136864.1"/>
</dbReference>
<evidence type="ECO:0000313" key="3">
    <source>
        <dbReference type="Proteomes" id="UP001626537"/>
    </source>
</evidence>
<evidence type="ECO:0008006" key="4">
    <source>
        <dbReference type="Google" id="ProtNLM"/>
    </source>
</evidence>
<keyword evidence="3" id="KW-1185">Reference proteome</keyword>
<dbReference type="EMBL" id="CP136864">
    <property type="protein sequence ID" value="WOJ92253.1"/>
    <property type="molecule type" value="Genomic_DNA"/>
</dbReference>
<feature type="transmembrane region" description="Helical" evidence="1">
    <location>
        <begin position="313"/>
        <end position="333"/>
    </location>
</feature>
<keyword evidence="1" id="KW-0812">Transmembrane</keyword>
<feature type="transmembrane region" description="Helical" evidence="1">
    <location>
        <begin position="87"/>
        <end position="114"/>
    </location>
</feature>
<sequence>MPLMFQAFKAPALLSWPAQRSWPWLLVGALAYLSFGFTEMMGSDLWWHIAAGREIVENGSPWLTDDWSYTESGSPWRNHEWLADLLFYAWVQLFGVPSLVIWKWALIVASFCLLQQVLTRVSASPLAALLASVAGIAIAAPFLDIRPQLYTLLGIALLLHFALLRPARLRDLLLLFLIWVNLHGGFVFGLMLLGILLCPWRDMSILAVRNALLKWTACAAICLVNPDGLKIFWLPLVYALNADSPYRSLGEWRSPFEAGGIVSPLYAYSLVVAAALCLSWLLPVVRRRVAFSPEIFAMVLLSAAMSATSRRFVILWAMAFAILLAPFVAPFVAPFLRQRLVQPLMLPALLAIMIWAAMRVAPYSLYPPIAYHYLSAEYVYPHGLMDFVDVNGLKGNTFAFYNWGGYVHWRSDGQLKVFIDGRANTVFDDATYMQYVSVLGAKGKWIEIIENSGAQLFMWPRGRGGQRLIRGLLQTGRWRLLYQDVRGVLLVHQGFALPSPLRLPPDGVDSDLTAAFMASQKGDNVAALAAASRAHDRRPWGQATCTWLKRTLQANGQGREAESVMANCRARFPSKYLR</sequence>
<name>A0ABZ0HZT9_9GAMM</name>
<feature type="transmembrane region" description="Helical" evidence="1">
    <location>
        <begin position="265"/>
        <end position="282"/>
    </location>
</feature>
<keyword evidence="1" id="KW-0472">Membrane</keyword>
<dbReference type="Proteomes" id="UP001626537">
    <property type="component" value="Chromosome"/>
</dbReference>
<organism evidence="2 3">
    <name type="scientific">Congregibacter variabilis</name>
    <dbReference type="NCBI Taxonomy" id="3081200"/>
    <lineage>
        <taxon>Bacteria</taxon>
        <taxon>Pseudomonadati</taxon>
        <taxon>Pseudomonadota</taxon>
        <taxon>Gammaproteobacteria</taxon>
        <taxon>Cellvibrionales</taxon>
        <taxon>Halieaceae</taxon>
        <taxon>Congregibacter</taxon>
    </lineage>
</organism>
<protein>
    <recommendedName>
        <fullName evidence="4">Glycosyltransferase RgtA/B/C/D-like domain-containing protein</fullName>
    </recommendedName>
</protein>
<feature type="transmembrane region" description="Helical" evidence="1">
    <location>
        <begin position="21"/>
        <end position="38"/>
    </location>
</feature>
<feature type="transmembrane region" description="Helical" evidence="1">
    <location>
        <begin position="172"/>
        <end position="197"/>
    </location>
</feature>
<evidence type="ECO:0000313" key="2">
    <source>
        <dbReference type="EMBL" id="WOJ92253.1"/>
    </source>
</evidence>
<evidence type="ECO:0000256" key="1">
    <source>
        <dbReference type="SAM" id="Phobius"/>
    </source>
</evidence>
<feature type="transmembrane region" description="Helical" evidence="1">
    <location>
        <begin position="340"/>
        <end position="358"/>
    </location>
</feature>
<reference evidence="2 3" key="1">
    <citation type="submission" date="2023-10" db="EMBL/GenBank/DDBJ databases">
        <title>Two novel species belonging to the OM43/NOR5 clade.</title>
        <authorList>
            <person name="Park M."/>
        </authorList>
    </citation>
    <scope>NUCLEOTIDE SEQUENCE [LARGE SCALE GENOMIC DNA]</scope>
    <source>
        <strain evidence="2 3">IMCC43200</strain>
    </source>
</reference>
<feature type="transmembrane region" description="Helical" evidence="1">
    <location>
        <begin position="126"/>
        <end position="143"/>
    </location>
</feature>
<keyword evidence="1" id="KW-1133">Transmembrane helix</keyword>